<dbReference type="FunFam" id="1.10.1200.10:FF:000007">
    <property type="entry name" value="Probable polyketide synthase pks17"/>
    <property type="match status" value="1"/>
</dbReference>
<name>A0A4R2JLD7_9PSEU</name>
<accession>A0A4R2JLD7</accession>
<evidence type="ECO:0000256" key="2">
    <source>
        <dbReference type="ARBA" id="ARBA00022553"/>
    </source>
</evidence>
<keyword evidence="3 15" id="KW-0808">Transferase</keyword>
<evidence type="ECO:0000256" key="10">
    <source>
        <dbReference type="ARBA" id="ARBA00063272"/>
    </source>
</evidence>
<proteinExistence type="predicted"/>
<comment type="pathway">
    <text evidence="9">Antibiotic biosynthesis; erythromycin biosynthesis.</text>
</comment>
<dbReference type="Pfam" id="PF00109">
    <property type="entry name" value="ketoacyl-synt"/>
    <property type="match status" value="1"/>
</dbReference>
<dbReference type="InterPro" id="IPR020806">
    <property type="entry name" value="PKS_PP-bd"/>
</dbReference>
<dbReference type="Gene3D" id="3.30.70.3290">
    <property type="match status" value="1"/>
</dbReference>
<dbReference type="CDD" id="cd00833">
    <property type="entry name" value="PKS"/>
    <property type="match status" value="1"/>
</dbReference>
<dbReference type="Pfam" id="PF00698">
    <property type="entry name" value="Acyl_transf_1"/>
    <property type="match status" value="1"/>
</dbReference>
<reference evidence="15 16" key="1">
    <citation type="submission" date="2019-03" db="EMBL/GenBank/DDBJ databases">
        <title>Genomic Encyclopedia of Type Strains, Phase IV (KMG-IV): sequencing the most valuable type-strain genomes for metagenomic binning, comparative biology and taxonomic classification.</title>
        <authorList>
            <person name="Goeker M."/>
        </authorList>
    </citation>
    <scope>NUCLEOTIDE SEQUENCE [LARGE SCALE GENOMIC DNA]</scope>
    <source>
        <strain evidence="15 16">DSM 45934</strain>
    </source>
</reference>
<dbReference type="GO" id="GO:0031177">
    <property type="term" value="F:phosphopantetheine binding"/>
    <property type="evidence" value="ECO:0007669"/>
    <property type="project" value="InterPro"/>
</dbReference>
<dbReference type="InterPro" id="IPR014031">
    <property type="entry name" value="Ketoacyl_synth_C"/>
</dbReference>
<comment type="function">
    <text evidence="8">Involved in the biosynthesis of antibiotic erythromycin via the biosynthesis of its aglycone precursor, 6-deoxyerythronolide B (6-dEB).</text>
</comment>
<dbReference type="GO" id="GO:0004315">
    <property type="term" value="F:3-oxoacyl-[acyl-carrier-protein] synthase activity"/>
    <property type="evidence" value="ECO:0007669"/>
    <property type="project" value="InterPro"/>
</dbReference>
<dbReference type="InterPro" id="IPR032821">
    <property type="entry name" value="PKS_assoc"/>
</dbReference>
<evidence type="ECO:0000313" key="16">
    <source>
        <dbReference type="Proteomes" id="UP000295680"/>
    </source>
</evidence>
<dbReference type="InterPro" id="IPR001227">
    <property type="entry name" value="Ac_transferase_dom_sf"/>
</dbReference>
<evidence type="ECO:0000259" key="13">
    <source>
        <dbReference type="PROSITE" id="PS50075"/>
    </source>
</evidence>
<protein>
    <recommendedName>
        <fullName evidence="11">6-deoxyerythronolide-B synthase</fullName>
        <ecNumber evidence="11">2.3.1.94</ecNumber>
    </recommendedName>
</protein>
<feature type="coiled-coil region" evidence="12">
    <location>
        <begin position="4"/>
        <end position="31"/>
    </location>
</feature>
<organism evidence="15 16">
    <name type="scientific">Actinocrispum wychmicini</name>
    <dbReference type="NCBI Taxonomy" id="1213861"/>
    <lineage>
        <taxon>Bacteria</taxon>
        <taxon>Bacillati</taxon>
        <taxon>Actinomycetota</taxon>
        <taxon>Actinomycetes</taxon>
        <taxon>Pseudonocardiales</taxon>
        <taxon>Pseudonocardiaceae</taxon>
        <taxon>Actinocrispum</taxon>
    </lineage>
</organism>
<dbReference type="InterPro" id="IPR018201">
    <property type="entry name" value="Ketoacyl_synth_AS"/>
</dbReference>
<feature type="domain" description="Carrier" evidence="13">
    <location>
        <begin position="924"/>
        <end position="1002"/>
    </location>
</feature>
<dbReference type="EMBL" id="SLWS01000003">
    <property type="protein sequence ID" value="TCO60873.1"/>
    <property type="molecule type" value="Genomic_DNA"/>
</dbReference>
<evidence type="ECO:0000256" key="6">
    <source>
        <dbReference type="ARBA" id="ARBA00023315"/>
    </source>
</evidence>
<dbReference type="InterPro" id="IPR016036">
    <property type="entry name" value="Malonyl_transacylase_ACP-bd"/>
</dbReference>
<dbReference type="SMART" id="SM00825">
    <property type="entry name" value="PKS_KS"/>
    <property type="match status" value="1"/>
</dbReference>
<sequence length="1005" mass="106771">MTDVAKLRDLLRKATAELYQMRDRLRDMADRTVEPIAIVGMGCRYPGGVASPEQLWDLVVTGRDAISEFPTDRGWDLDGLYDPDPEATGKSYTRHGGFLDGAAGFDAGFFGISPREALAMDPQQRLLLEVSWEALESAGIPADTLRGSRTGVFTGVMYHDYLARLREIPAELEGLLGTGGAGSVASGRVSYSYGFEGPAVTVDTACSSSLVALHLACQALRLEECTLALAGGATVMAGPAPFVEFSRQRGLSPDGRCRSFASAADGVGWAEGVGVLVLERLSDAQRLGHDILAVVRGSAVNQDGASNGLTAPNGPSQERVIRQALANVRMSTFDIDVAEGHGTGTALGDPIEAQALLSTYGQGRERPLLLGSVKSNIGHAQAAAGVAGVIKMVLGMRHGVVPATLHLDTPSSKVDWSTGAVSVVGSNTPWPDTGRPRRAAVSSFGISGTNAHVLVEQAPAAEALADPPATDLTPWLLSAKSKEALRAQAKRLLSHVGTHDDDAADIARSLATTRTVFRYRAVIVAADRTDFLHGLDALAGDQPSAGLATGSALGGKTAFVFSGQGAQRTAMGRELHARFPVFADVFDDLCARLSEGLGYSLRDVVFGEGLLDQTGHAQPALFAIEVALYRLFEHWGVRPDYVAGHSIGELAAAHVAGLLSAPDACRLVAARATLTQNLPAGGAMVAVRAGEEEVQPLLANTDVAIAAINGPSSLVLSGASEAVMDLASVLAERGHDTRRLRVSHAFHSPLVEPMLPALAEVVRGVSFGDLTVPIVSTLTGKTATRDDMSSPEYWTRQMREPVRFADSVRFLSAEGVRCFLELGPDAVLVPMIQDCVTEPVVTAPALRRDRPEEAAVTTALAAMYAHRPELIDVPGRRIPLPTYAFQHQRFWLESSGTVTYSSTGLDDTAEETLLQRLDGLTDTEQTALLVSHVRAEASTVMGHQAPDAIQEDDDFLDIGFTSMTVVELRNRLRAATGLELPMSVIFDYPTPRDVAEYMRVELASQ</sequence>
<keyword evidence="1" id="KW-0596">Phosphopantetheine</keyword>
<comment type="catalytic activity">
    <reaction evidence="7">
        <text>6 (S)-methylmalonyl-CoA + propanoyl-CoA + 6 NADPH + 12 H(+) = 6-deoxyerythronolide B + 6 CO2 + 6 NADP(+) + 7 CoA + H2O</text>
        <dbReference type="Rhea" id="RHEA:23068"/>
        <dbReference type="ChEBI" id="CHEBI:15377"/>
        <dbReference type="ChEBI" id="CHEBI:15378"/>
        <dbReference type="ChEBI" id="CHEBI:16089"/>
        <dbReference type="ChEBI" id="CHEBI:16526"/>
        <dbReference type="ChEBI" id="CHEBI:57287"/>
        <dbReference type="ChEBI" id="CHEBI:57327"/>
        <dbReference type="ChEBI" id="CHEBI:57392"/>
        <dbReference type="ChEBI" id="CHEBI:57783"/>
        <dbReference type="ChEBI" id="CHEBI:58349"/>
        <dbReference type="EC" id="2.3.1.94"/>
    </reaction>
</comment>
<dbReference type="Proteomes" id="UP000295680">
    <property type="component" value="Unassembled WGS sequence"/>
</dbReference>
<dbReference type="Gene3D" id="3.40.47.10">
    <property type="match status" value="1"/>
</dbReference>
<gene>
    <name evidence="15" type="ORF">EV192_103455</name>
</gene>
<evidence type="ECO:0000259" key="14">
    <source>
        <dbReference type="PROSITE" id="PS52004"/>
    </source>
</evidence>
<dbReference type="InterPro" id="IPR014043">
    <property type="entry name" value="Acyl_transferase_dom"/>
</dbReference>
<dbReference type="PANTHER" id="PTHR43775">
    <property type="entry name" value="FATTY ACID SYNTHASE"/>
    <property type="match status" value="1"/>
</dbReference>
<evidence type="ECO:0000256" key="11">
    <source>
        <dbReference type="ARBA" id="ARBA00066981"/>
    </source>
</evidence>
<keyword evidence="5" id="KW-0511">Multifunctional enzyme</keyword>
<dbReference type="SMART" id="SM00827">
    <property type="entry name" value="PKS_AT"/>
    <property type="match status" value="1"/>
</dbReference>
<feature type="domain" description="Ketosynthase family 3 (KS3)" evidence="14">
    <location>
        <begin position="33"/>
        <end position="457"/>
    </location>
</feature>
<dbReference type="GO" id="GO:0006633">
    <property type="term" value="P:fatty acid biosynthetic process"/>
    <property type="evidence" value="ECO:0007669"/>
    <property type="project" value="InterPro"/>
</dbReference>
<dbReference type="InterPro" id="IPR016035">
    <property type="entry name" value="Acyl_Trfase/lysoPLipase"/>
</dbReference>
<evidence type="ECO:0000256" key="8">
    <source>
        <dbReference type="ARBA" id="ARBA00060158"/>
    </source>
</evidence>
<keyword evidence="2" id="KW-0597">Phosphoprotein</keyword>
<dbReference type="Pfam" id="PF02801">
    <property type="entry name" value="Ketoacyl-synt_C"/>
    <property type="match status" value="1"/>
</dbReference>
<evidence type="ECO:0000256" key="4">
    <source>
        <dbReference type="ARBA" id="ARBA00022737"/>
    </source>
</evidence>
<evidence type="ECO:0000256" key="5">
    <source>
        <dbReference type="ARBA" id="ARBA00023268"/>
    </source>
</evidence>
<dbReference type="PANTHER" id="PTHR43775:SF51">
    <property type="entry name" value="INACTIVE PHENOLPHTHIOCEROL SYNTHESIS POLYKETIDE SYNTHASE TYPE I PKS1-RELATED"/>
    <property type="match status" value="1"/>
</dbReference>
<evidence type="ECO:0000256" key="9">
    <source>
        <dbReference type="ARBA" id="ARBA00060622"/>
    </source>
</evidence>
<evidence type="ECO:0000256" key="1">
    <source>
        <dbReference type="ARBA" id="ARBA00022450"/>
    </source>
</evidence>
<dbReference type="AlphaFoldDB" id="A0A4R2JLD7"/>
<comment type="subunit">
    <text evidence="10">Homodimer. Erythronolide synthase is composed of EryAI, EryAII and EryAIII multimodular (2 modules) polypeptides each coding for a functional synthase subunit which participates in 2 of the six FAS-like elongation steps required for formation of the polyketide. Module 1, 2, 3, 4, 5, and 6 participating in biosynthesis steps 1, 2, 3, 4, 5, and 6, respectively.</text>
</comment>
<dbReference type="FunFam" id="3.40.366.10:FF:000002">
    <property type="entry name" value="Probable polyketide synthase 2"/>
    <property type="match status" value="1"/>
</dbReference>
<dbReference type="Pfam" id="PF00550">
    <property type="entry name" value="PP-binding"/>
    <property type="match status" value="1"/>
</dbReference>
<evidence type="ECO:0000313" key="15">
    <source>
        <dbReference type="EMBL" id="TCO60873.1"/>
    </source>
</evidence>
<dbReference type="InterPro" id="IPR009081">
    <property type="entry name" value="PP-bd_ACP"/>
</dbReference>
<dbReference type="PROSITE" id="PS00606">
    <property type="entry name" value="KS3_1"/>
    <property type="match status" value="1"/>
</dbReference>
<dbReference type="InterPro" id="IPR050091">
    <property type="entry name" value="PKS_NRPS_Biosynth_Enz"/>
</dbReference>
<dbReference type="GO" id="GO:0047879">
    <property type="term" value="F:erythronolide synthase activity"/>
    <property type="evidence" value="ECO:0007669"/>
    <property type="project" value="UniProtKB-EC"/>
</dbReference>
<dbReference type="Pfam" id="PF16197">
    <property type="entry name" value="KAsynt_C_assoc"/>
    <property type="match status" value="1"/>
</dbReference>
<dbReference type="PROSITE" id="PS50075">
    <property type="entry name" value="CARRIER"/>
    <property type="match status" value="1"/>
</dbReference>
<dbReference type="Gene3D" id="3.40.366.10">
    <property type="entry name" value="Malonyl-Coenzyme A Acyl Carrier Protein, domain 2"/>
    <property type="match status" value="1"/>
</dbReference>
<keyword evidence="12" id="KW-0175">Coiled coil</keyword>
<dbReference type="SMART" id="SM00823">
    <property type="entry name" value="PKS_PP"/>
    <property type="match status" value="1"/>
</dbReference>
<dbReference type="SUPFAM" id="SSF52151">
    <property type="entry name" value="FabD/lysophospholipase-like"/>
    <property type="match status" value="1"/>
</dbReference>
<keyword evidence="6" id="KW-0012">Acyltransferase</keyword>
<dbReference type="SUPFAM" id="SSF53901">
    <property type="entry name" value="Thiolase-like"/>
    <property type="match status" value="1"/>
</dbReference>
<dbReference type="InterPro" id="IPR036736">
    <property type="entry name" value="ACP-like_sf"/>
</dbReference>
<dbReference type="InterPro" id="IPR016039">
    <property type="entry name" value="Thiolase-like"/>
</dbReference>
<dbReference type="PROSITE" id="PS52004">
    <property type="entry name" value="KS3_2"/>
    <property type="match status" value="1"/>
</dbReference>
<dbReference type="Gene3D" id="1.10.1200.10">
    <property type="entry name" value="ACP-like"/>
    <property type="match status" value="1"/>
</dbReference>
<evidence type="ECO:0000256" key="3">
    <source>
        <dbReference type="ARBA" id="ARBA00022679"/>
    </source>
</evidence>
<dbReference type="SUPFAM" id="SSF55048">
    <property type="entry name" value="Probable ACP-binding domain of malonyl-CoA ACP transacylase"/>
    <property type="match status" value="1"/>
</dbReference>
<comment type="caution">
    <text evidence="15">The sequence shown here is derived from an EMBL/GenBank/DDBJ whole genome shotgun (WGS) entry which is preliminary data.</text>
</comment>
<dbReference type="SUPFAM" id="SSF47336">
    <property type="entry name" value="ACP-like"/>
    <property type="match status" value="1"/>
</dbReference>
<dbReference type="RefSeq" id="WP_207926084.1">
    <property type="nucleotide sequence ID" value="NZ_SLWS01000003.1"/>
</dbReference>
<dbReference type="EC" id="2.3.1.94" evidence="11"/>
<dbReference type="InterPro" id="IPR014030">
    <property type="entry name" value="Ketoacyl_synth_N"/>
</dbReference>
<evidence type="ECO:0000256" key="12">
    <source>
        <dbReference type="SAM" id="Coils"/>
    </source>
</evidence>
<keyword evidence="4" id="KW-0677">Repeat</keyword>
<dbReference type="InterPro" id="IPR020841">
    <property type="entry name" value="PKS_Beta-ketoAc_synthase_dom"/>
</dbReference>
<dbReference type="GO" id="GO:0004312">
    <property type="term" value="F:fatty acid synthase activity"/>
    <property type="evidence" value="ECO:0007669"/>
    <property type="project" value="TreeGrafter"/>
</dbReference>
<keyword evidence="16" id="KW-1185">Reference proteome</keyword>
<evidence type="ECO:0000256" key="7">
    <source>
        <dbReference type="ARBA" id="ARBA00052442"/>
    </source>
</evidence>
<dbReference type="FunFam" id="3.40.47.10:FF:000019">
    <property type="entry name" value="Polyketide synthase type I"/>
    <property type="match status" value="1"/>
</dbReference>